<name>A0ACC0VLN2_9STRA</name>
<dbReference type="Proteomes" id="UP001163321">
    <property type="component" value="Chromosome 8"/>
</dbReference>
<comment type="caution">
    <text evidence="1">The sequence shown here is derived from an EMBL/GenBank/DDBJ whole genome shotgun (WGS) entry which is preliminary data.</text>
</comment>
<dbReference type="EMBL" id="CM047587">
    <property type="protein sequence ID" value="KAI9907359.1"/>
    <property type="molecule type" value="Genomic_DNA"/>
</dbReference>
<sequence length="841" mass="95260">MMDDAAMDGDFFSFPYEPYSIQLDLMHQIWNTLEQRHCGIFESPTGTGKSISLICGALTWITKHTDAYGLPAKAATSDVKPDKLMTTNKEPSWLNDFEVRTANQEIEYRQDLVKKALDGIEKLRLEPEATTKKRKMTIAYRYNERKRMYHNGNRQKKKGGGDSDEQFVVDAYDSDRGNRGTEDKTAANTKQFSDQKPDFGVMKIIYCSRTHSQISQFVREIQKTSFAEKIRVVSLGSRKNFCINSNVTKLSSDLRITDKCLDMMQSSKSVDKCPFFEKELLGYYKDHALARVQDIEDLHTLGEDMSICSYYGTRESVPLAQVVTVPYSMLLSKDTRETLGIDLNDNIVIFDEAHNIIDAINNTYKVEITSKQLVVARRTLWSYFTKYEKRFKGKNAFYIKQLLSILESITKFIRQLSQNSTKSASSADDNGDEATGAQLLTINDFLFSARIDHFNMFKILEYLSESNLAKKLMGFVNSTNMKPPVGATPPLEATPHPDENFETRHISPLRTVEMLLKALTSAEGDGRIFAQPHNVHEGVEALLRFIVLNPAIHFQEIVQKSRSVILAGGTMQPVSQLIDQLFPSIPRENIDLFSCGHVISPENLVCLSLAAGPSQKHLEFRYSQRGDVEALDELGRILLNLARIVPGGIVVFFPSYRFEEDVIRRWQTISQYAQIQAKKKIFREPKQADELAHVLAQYSAACSQTNDNGNGAMLLSVVGGKMSEGINFSDELARCVVMVGMPYPNARDAEIVEKMAYLDTKSLGSGRQFYENLCMKAVNQSIGRSIRHRNDYAAILLIDHRYSSPAVRNRLPKWIHQRIQPPTAFGPTYAQLVQFYRTKGH</sequence>
<keyword evidence="2" id="KW-1185">Reference proteome</keyword>
<accession>A0ACC0VLN2</accession>
<evidence type="ECO:0000313" key="1">
    <source>
        <dbReference type="EMBL" id="KAI9907359.1"/>
    </source>
</evidence>
<organism evidence="1 2">
    <name type="scientific">Peronosclerospora sorghi</name>
    <dbReference type="NCBI Taxonomy" id="230839"/>
    <lineage>
        <taxon>Eukaryota</taxon>
        <taxon>Sar</taxon>
        <taxon>Stramenopiles</taxon>
        <taxon>Oomycota</taxon>
        <taxon>Peronosporomycetes</taxon>
        <taxon>Peronosporales</taxon>
        <taxon>Peronosporaceae</taxon>
        <taxon>Peronosclerospora</taxon>
    </lineage>
</organism>
<reference evidence="1 2" key="1">
    <citation type="journal article" date="2022" name="bioRxiv">
        <title>The genome of the oomycete Peronosclerospora sorghi, a cosmopolitan pathogen of maize and sorghum, is inflated with dispersed pseudogenes.</title>
        <authorList>
            <person name="Fletcher K."/>
            <person name="Martin F."/>
            <person name="Isakeit T."/>
            <person name="Cavanaugh K."/>
            <person name="Magill C."/>
            <person name="Michelmore R."/>
        </authorList>
    </citation>
    <scope>NUCLEOTIDE SEQUENCE [LARGE SCALE GENOMIC DNA]</scope>
    <source>
        <strain evidence="1">P6</strain>
    </source>
</reference>
<protein>
    <submittedName>
        <fullName evidence="1">Uncharacterized protein</fullName>
    </submittedName>
</protein>
<gene>
    <name evidence="1" type="ORF">PsorP6_004306</name>
</gene>
<evidence type="ECO:0000313" key="2">
    <source>
        <dbReference type="Proteomes" id="UP001163321"/>
    </source>
</evidence>
<proteinExistence type="predicted"/>